<dbReference type="KEGG" id="rhoz:GXP67_07685"/>
<keyword evidence="1" id="KW-1133">Transmembrane helix</keyword>
<dbReference type="GO" id="GO:0016989">
    <property type="term" value="F:sigma factor antagonist activity"/>
    <property type="evidence" value="ECO:0007669"/>
    <property type="project" value="TreeGrafter"/>
</dbReference>
<keyword evidence="5" id="KW-1185">Reference proteome</keyword>
<dbReference type="RefSeq" id="WP_162442599.1">
    <property type="nucleotide sequence ID" value="NZ_CP048222.1"/>
</dbReference>
<dbReference type="Proteomes" id="UP000480178">
    <property type="component" value="Chromosome"/>
</dbReference>
<dbReference type="PIRSF" id="PIRSF018266">
    <property type="entry name" value="FecR"/>
    <property type="match status" value="1"/>
</dbReference>
<feature type="domain" description="Protein FecR C-terminal" evidence="3">
    <location>
        <begin position="263"/>
        <end position="330"/>
    </location>
</feature>
<gene>
    <name evidence="4" type="ORF">GXP67_07685</name>
</gene>
<evidence type="ECO:0000313" key="4">
    <source>
        <dbReference type="EMBL" id="QHT66545.1"/>
    </source>
</evidence>
<dbReference type="Pfam" id="PF04773">
    <property type="entry name" value="FecR"/>
    <property type="match status" value="1"/>
</dbReference>
<organism evidence="4 5">
    <name type="scientific">Rhodocytophaga rosea</name>
    <dbReference type="NCBI Taxonomy" id="2704465"/>
    <lineage>
        <taxon>Bacteria</taxon>
        <taxon>Pseudomonadati</taxon>
        <taxon>Bacteroidota</taxon>
        <taxon>Cytophagia</taxon>
        <taxon>Cytophagales</taxon>
        <taxon>Rhodocytophagaceae</taxon>
        <taxon>Rhodocytophaga</taxon>
    </lineage>
</organism>
<dbReference type="InterPro" id="IPR006860">
    <property type="entry name" value="FecR"/>
</dbReference>
<evidence type="ECO:0000259" key="3">
    <source>
        <dbReference type="Pfam" id="PF16344"/>
    </source>
</evidence>
<protein>
    <submittedName>
        <fullName evidence="4">DUF4974 domain-containing protein</fullName>
    </submittedName>
</protein>
<dbReference type="Gene3D" id="3.55.50.30">
    <property type="match status" value="1"/>
</dbReference>
<dbReference type="Gene3D" id="2.60.120.1440">
    <property type="match status" value="1"/>
</dbReference>
<dbReference type="EMBL" id="CP048222">
    <property type="protein sequence ID" value="QHT66545.1"/>
    <property type="molecule type" value="Genomic_DNA"/>
</dbReference>
<reference evidence="4 5" key="1">
    <citation type="submission" date="2020-01" db="EMBL/GenBank/DDBJ databases">
        <authorList>
            <person name="Kim M.K."/>
        </authorList>
    </citation>
    <scope>NUCLEOTIDE SEQUENCE [LARGE SCALE GENOMIC DNA]</scope>
    <source>
        <strain evidence="4 5">172606-1</strain>
    </source>
</reference>
<dbReference type="Pfam" id="PF16344">
    <property type="entry name" value="FecR_C"/>
    <property type="match status" value="1"/>
</dbReference>
<evidence type="ECO:0000259" key="2">
    <source>
        <dbReference type="Pfam" id="PF04773"/>
    </source>
</evidence>
<dbReference type="AlphaFoldDB" id="A0A6C0GEY2"/>
<dbReference type="InterPro" id="IPR032508">
    <property type="entry name" value="FecR_C"/>
</dbReference>
<feature type="domain" description="FecR protein" evidence="2">
    <location>
        <begin position="125"/>
        <end position="220"/>
    </location>
</feature>
<keyword evidence="1" id="KW-0472">Membrane</keyword>
<dbReference type="InterPro" id="IPR012373">
    <property type="entry name" value="Ferrdict_sens_TM"/>
</dbReference>
<accession>A0A6C0GEY2</accession>
<keyword evidence="1" id="KW-0812">Transmembrane</keyword>
<name>A0A6C0GEY2_9BACT</name>
<feature type="transmembrane region" description="Helical" evidence="1">
    <location>
        <begin position="94"/>
        <end position="113"/>
    </location>
</feature>
<sequence>MSYQYYTANDFALDPDFRQWVIQPTEENARFWNNWIQEHPGKQAEIATAVELVRVAGLPADAVANQAFLEVWTNLQVNARQQVKTRRIESVLRYSRMAAIWIGFMLLAGYLFWKLDQPAGPVIHTTGFGEIKKITLADGSHITLNANSSIRLADKNWRNAASREVFLTGEAFFEVAKTKDKKSFTVTTADSIRVQVLGTEFNVNTRREKTAVYLQSGKVQLKASAIQLVMKPGDFAHYNKDDKQLKVALMKEESQLAWKNNLFVFDDTPLLDIAQELEDIYGIKVHISDTFLAQKRFTAKVPRNKVDVLLKVLAETLQVDIKRQNKEVQIQSRNTPVK</sequence>
<dbReference type="PANTHER" id="PTHR30273">
    <property type="entry name" value="PERIPLASMIC SIGNAL SENSOR AND SIGMA FACTOR ACTIVATOR FECR-RELATED"/>
    <property type="match status" value="1"/>
</dbReference>
<evidence type="ECO:0000313" key="5">
    <source>
        <dbReference type="Proteomes" id="UP000480178"/>
    </source>
</evidence>
<dbReference type="PANTHER" id="PTHR30273:SF2">
    <property type="entry name" value="PROTEIN FECR"/>
    <property type="match status" value="1"/>
</dbReference>
<evidence type="ECO:0000256" key="1">
    <source>
        <dbReference type="SAM" id="Phobius"/>
    </source>
</evidence>
<proteinExistence type="predicted"/>